<name>A0ABW4J6E2_9LACO</name>
<dbReference type="InterPro" id="IPR047640">
    <property type="entry name" value="RpiR-like"/>
</dbReference>
<dbReference type="CDD" id="cd05013">
    <property type="entry name" value="SIS_RpiR"/>
    <property type="match status" value="1"/>
</dbReference>
<protein>
    <submittedName>
        <fullName evidence="6">MurR/RpiR family transcriptional regulator</fullName>
    </submittedName>
</protein>
<dbReference type="InterPro" id="IPR009057">
    <property type="entry name" value="Homeodomain-like_sf"/>
</dbReference>
<keyword evidence="7" id="KW-1185">Reference proteome</keyword>
<evidence type="ECO:0000313" key="7">
    <source>
        <dbReference type="Proteomes" id="UP001597267"/>
    </source>
</evidence>
<sequence length="287" mass="32049">MTKDIKFLIQSYYPHLSGTSKHIADYLLQHPQIDSSLTISALAQQTGTSIASISRFAKMLGFKNFQDFKLSLLTWVKNQERPLSDTPFQEINTQDSLMTMTQKIFTGNTATLDATLKVLTEAQLKKAIRIIQQHCGIALFGLGASSVVAQDGYHKFLRSNKVPLFTNDFHMQLMMATKLTPEHDCAIIISHSGENRDILTLAKKLRENKIPTICITSYGNASLTKLADVTLLSIADETNYQDEALHAVISQISLIDTLFILSAVQDSIHTTTVFKEIRATIDQTRNK</sequence>
<keyword evidence="3" id="KW-0804">Transcription</keyword>
<dbReference type="InterPro" id="IPR001347">
    <property type="entry name" value="SIS_dom"/>
</dbReference>
<dbReference type="SUPFAM" id="SSF53697">
    <property type="entry name" value="SIS domain"/>
    <property type="match status" value="1"/>
</dbReference>
<dbReference type="Gene3D" id="3.40.50.10490">
    <property type="entry name" value="Glucose-6-phosphate isomerase like protein, domain 1"/>
    <property type="match status" value="1"/>
</dbReference>
<dbReference type="PANTHER" id="PTHR30514">
    <property type="entry name" value="GLUCOKINASE"/>
    <property type="match status" value="1"/>
</dbReference>
<accession>A0ABW4J6E2</accession>
<gene>
    <name evidence="6" type="ORF">ACFQ5M_01580</name>
</gene>
<dbReference type="EMBL" id="JBHTOP010000002">
    <property type="protein sequence ID" value="MFD1670780.1"/>
    <property type="molecule type" value="Genomic_DNA"/>
</dbReference>
<proteinExistence type="predicted"/>
<dbReference type="Gene3D" id="1.10.10.10">
    <property type="entry name" value="Winged helix-like DNA-binding domain superfamily/Winged helix DNA-binding domain"/>
    <property type="match status" value="1"/>
</dbReference>
<dbReference type="PROSITE" id="PS51464">
    <property type="entry name" value="SIS"/>
    <property type="match status" value="1"/>
</dbReference>
<keyword evidence="1" id="KW-0805">Transcription regulation</keyword>
<evidence type="ECO:0000256" key="1">
    <source>
        <dbReference type="ARBA" id="ARBA00023015"/>
    </source>
</evidence>
<comment type="caution">
    <text evidence="6">The sequence shown here is derived from an EMBL/GenBank/DDBJ whole genome shotgun (WGS) entry which is preliminary data.</text>
</comment>
<dbReference type="InterPro" id="IPR000281">
    <property type="entry name" value="HTH_RpiR"/>
</dbReference>
<dbReference type="PROSITE" id="PS51071">
    <property type="entry name" value="HTH_RPIR"/>
    <property type="match status" value="1"/>
</dbReference>
<evidence type="ECO:0000259" key="4">
    <source>
        <dbReference type="PROSITE" id="PS51071"/>
    </source>
</evidence>
<dbReference type="SUPFAM" id="SSF46689">
    <property type="entry name" value="Homeodomain-like"/>
    <property type="match status" value="1"/>
</dbReference>
<organism evidence="6 7">
    <name type="scientific">Agrilactobacillus yilanensis</name>
    <dbReference type="NCBI Taxonomy" id="2485997"/>
    <lineage>
        <taxon>Bacteria</taxon>
        <taxon>Bacillati</taxon>
        <taxon>Bacillota</taxon>
        <taxon>Bacilli</taxon>
        <taxon>Lactobacillales</taxon>
        <taxon>Lactobacillaceae</taxon>
        <taxon>Agrilactobacillus</taxon>
    </lineage>
</organism>
<dbReference type="Pfam" id="PF01380">
    <property type="entry name" value="SIS"/>
    <property type="match status" value="1"/>
</dbReference>
<evidence type="ECO:0000259" key="5">
    <source>
        <dbReference type="PROSITE" id="PS51464"/>
    </source>
</evidence>
<feature type="domain" description="SIS" evidence="5">
    <location>
        <begin position="127"/>
        <end position="268"/>
    </location>
</feature>
<evidence type="ECO:0000256" key="2">
    <source>
        <dbReference type="ARBA" id="ARBA00023125"/>
    </source>
</evidence>
<dbReference type="InterPro" id="IPR035472">
    <property type="entry name" value="RpiR-like_SIS"/>
</dbReference>
<reference evidence="7" key="1">
    <citation type="journal article" date="2019" name="Int. J. Syst. Evol. Microbiol.">
        <title>The Global Catalogue of Microorganisms (GCM) 10K type strain sequencing project: providing services to taxonomists for standard genome sequencing and annotation.</title>
        <authorList>
            <consortium name="The Broad Institute Genomics Platform"/>
            <consortium name="The Broad Institute Genome Sequencing Center for Infectious Disease"/>
            <person name="Wu L."/>
            <person name="Ma J."/>
        </authorList>
    </citation>
    <scope>NUCLEOTIDE SEQUENCE [LARGE SCALE GENOMIC DNA]</scope>
    <source>
        <strain evidence="7">CCM 8896</strain>
    </source>
</reference>
<dbReference type="InterPro" id="IPR046348">
    <property type="entry name" value="SIS_dom_sf"/>
</dbReference>
<dbReference type="Pfam" id="PF01418">
    <property type="entry name" value="HTH_6"/>
    <property type="match status" value="1"/>
</dbReference>
<dbReference type="InterPro" id="IPR036388">
    <property type="entry name" value="WH-like_DNA-bd_sf"/>
</dbReference>
<dbReference type="RefSeq" id="WP_125712724.1">
    <property type="nucleotide sequence ID" value="NZ_JBHTOP010000002.1"/>
</dbReference>
<dbReference type="Proteomes" id="UP001597267">
    <property type="component" value="Unassembled WGS sequence"/>
</dbReference>
<feature type="domain" description="HTH rpiR-type" evidence="4">
    <location>
        <begin position="3"/>
        <end position="79"/>
    </location>
</feature>
<dbReference type="PANTHER" id="PTHR30514:SF1">
    <property type="entry name" value="HTH-TYPE TRANSCRIPTIONAL REGULATOR HEXR-RELATED"/>
    <property type="match status" value="1"/>
</dbReference>
<evidence type="ECO:0000313" key="6">
    <source>
        <dbReference type="EMBL" id="MFD1670780.1"/>
    </source>
</evidence>
<evidence type="ECO:0000256" key="3">
    <source>
        <dbReference type="ARBA" id="ARBA00023163"/>
    </source>
</evidence>
<keyword evidence="2" id="KW-0238">DNA-binding</keyword>